<feature type="binding site" evidence="5">
    <location>
        <position position="315"/>
    </location>
    <ligand>
        <name>carbamoyl phosphate</name>
        <dbReference type="ChEBI" id="CHEBI:58228"/>
    </ligand>
</feature>
<evidence type="ECO:0000256" key="4">
    <source>
        <dbReference type="ARBA" id="ARBA00048772"/>
    </source>
</evidence>
<dbReference type="Gene3D" id="3.40.50.1370">
    <property type="entry name" value="Aspartate/ornithine carbamoyltransferase"/>
    <property type="match status" value="2"/>
</dbReference>
<feature type="domain" description="Aspartate/ornithine carbamoyltransferase carbamoyl-P binding" evidence="8">
    <location>
        <begin position="6"/>
        <end position="146"/>
    </location>
</feature>
<dbReference type="NCBIfam" id="TIGR00658">
    <property type="entry name" value="orni_carb_tr"/>
    <property type="match status" value="1"/>
</dbReference>
<dbReference type="InterPro" id="IPR006132">
    <property type="entry name" value="Asp/Orn_carbamoyltranf_P-bd"/>
</dbReference>
<feature type="binding site" evidence="5">
    <location>
        <begin position="270"/>
        <end position="271"/>
    </location>
    <ligand>
        <name>carbamoyl phosphate</name>
        <dbReference type="ChEBI" id="CHEBI:58228"/>
    </ligand>
</feature>
<dbReference type="RefSeq" id="WP_151148295.1">
    <property type="nucleotide sequence ID" value="NZ_WAGX01000008.1"/>
</dbReference>
<evidence type="ECO:0000256" key="3">
    <source>
        <dbReference type="ARBA" id="ARBA00022679"/>
    </source>
</evidence>
<dbReference type="PANTHER" id="PTHR45753:SF2">
    <property type="entry name" value="ORNITHINE CARBAMOYLTRANSFERASE"/>
    <property type="match status" value="1"/>
</dbReference>
<dbReference type="InterPro" id="IPR006130">
    <property type="entry name" value="Asp/Orn_carbamoylTrfase"/>
</dbReference>
<accession>A0A7V7QHZ9</accession>
<evidence type="ECO:0000256" key="2">
    <source>
        <dbReference type="ARBA" id="ARBA00007805"/>
    </source>
</evidence>
<protein>
    <recommendedName>
        <fullName evidence="5 6">Ornithine carbamoyltransferase</fullName>
        <shortName evidence="5">OTCase</shortName>
        <ecNumber evidence="5 6">2.1.3.3</ecNumber>
    </recommendedName>
</protein>
<sequence>MNLKGRHFLTLKDYTLEEIEYLLELSADLKMKKKQGILPKQFPGKNIALIFEKTSTRTRCAFEVAAHDLGLGSTYLDPSGSQIGKKESIADTARVLGRMYEGIEYRGYGQEIVEELAKHAGVPVWNGLTNEDHPTQMLADLLTIKEHLGNLKGLKLVYMGDARFNMGNSLMIACAKMGMHFVACAPKAYFPNEALVTECLEFAKESGATITLTEDVAQGAKDADVIYTDVWVSMGEEAKVWESRIKDLTPYQVNKNVMNHAKEGAIFMHCLPAFHDLKTQIGKEMKEKFGISEMEVTDEVFESAASVVFDEAENRMHTIKAVMLATLGE</sequence>
<evidence type="ECO:0000259" key="8">
    <source>
        <dbReference type="Pfam" id="PF02729"/>
    </source>
</evidence>
<dbReference type="Pfam" id="PF00185">
    <property type="entry name" value="OTCace"/>
    <property type="match status" value="1"/>
</dbReference>
<feature type="binding site" evidence="5">
    <location>
        <position position="106"/>
    </location>
    <ligand>
        <name>carbamoyl phosphate</name>
        <dbReference type="ChEBI" id="CHEBI:58228"/>
    </ligand>
</feature>
<dbReference type="EMBL" id="WAGX01000008">
    <property type="protein sequence ID" value="KAB1434302.1"/>
    <property type="molecule type" value="Genomic_DNA"/>
</dbReference>
<dbReference type="InterPro" id="IPR024904">
    <property type="entry name" value="OTCase_ArgI"/>
</dbReference>
<dbReference type="NCBIfam" id="NF001986">
    <property type="entry name" value="PRK00779.1"/>
    <property type="match status" value="1"/>
</dbReference>
<comment type="catalytic activity">
    <reaction evidence="4 5">
        <text>carbamoyl phosphate + L-ornithine = L-citrulline + phosphate + H(+)</text>
        <dbReference type="Rhea" id="RHEA:19513"/>
        <dbReference type="ChEBI" id="CHEBI:15378"/>
        <dbReference type="ChEBI" id="CHEBI:43474"/>
        <dbReference type="ChEBI" id="CHEBI:46911"/>
        <dbReference type="ChEBI" id="CHEBI:57743"/>
        <dbReference type="ChEBI" id="CHEBI:58228"/>
        <dbReference type="EC" id="2.1.3.3"/>
    </reaction>
</comment>
<dbReference type="GO" id="GO:0042450">
    <property type="term" value="P:L-arginine biosynthetic process via ornithine"/>
    <property type="evidence" value="ECO:0007669"/>
    <property type="project" value="UniProtKB-UniRule"/>
</dbReference>
<keyword evidence="10" id="KW-1185">Reference proteome</keyword>
<feature type="binding site" evidence="5">
    <location>
        <position position="229"/>
    </location>
    <ligand>
        <name>L-ornithine</name>
        <dbReference type="ChEBI" id="CHEBI:46911"/>
    </ligand>
</feature>
<evidence type="ECO:0000259" key="7">
    <source>
        <dbReference type="Pfam" id="PF00185"/>
    </source>
</evidence>
<dbReference type="InterPro" id="IPR006131">
    <property type="entry name" value="Asp_carbamoyltransf_Asp/Orn-bd"/>
</dbReference>
<dbReference type="GO" id="GO:0004585">
    <property type="term" value="F:ornithine carbamoyltransferase activity"/>
    <property type="evidence" value="ECO:0007669"/>
    <property type="project" value="UniProtKB-UniRule"/>
</dbReference>
<dbReference type="OrthoDB" id="9802587at2"/>
<dbReference type="InterPro" id="IPR002292">
    <property type="entry name" value="Orn/put_carbamltrans"/>
</dbReference>
<dbReference type="SUPFAM" id="SSF53671">
    <property type="entry name" value="Aspartate/ornithine carbamoyltransferase"/>
    <property type="match status" value="1"/>
</dbReference>
<dbReference type="FunFam" id="3.40.50.1370:FF:000008">
    <property type="entry name" value="Ornithine carbamoyltransferase"/>
    <property type="match status" value="1"/>
</dbReference>
<evidence type="ECO:0000256" key="5">
    <source>
        <dbReference type="HAMAP-Rule" id="MF_01109"/>
    </source>
</evidence>
<feature type="domain" description="Aspartate/ornithine carbamoyltransferase Asp/Orn-binding" evidence="7">
    <location>
        <begin position="152"/>
        <end position="325"/>
    </location>
</feature>
<feature type="binding site" evidence="5">
    <location>
        <position position="82"/>
    </location>
    <ligand>
        <name>carbamoyl phosphate</name>
        <dbReference type="ChEBI" id="CHEBI:58228"/>
    </ligand>
</feature>
<comment type="subcellular location">
    <subcellularLocation>
        <location evidence="5">Cytoplasm</location>
    </subcellularLocation>
</comment>
<dbReference type="InterPro" id="IPR036901">
    <property type="entry name" value="Asp/Orn_carbamoylTrfase_sf"/>
</dbReference>
<keyword evidence="3 5" id="KW-0808">Transferase</keyword>
<feature type="binding site" evidence="5">
    <location>
        <begin position="133"/>
        <end position="136"/>
    </location>
    <ligand>
        <name>carbamoyl phosphate</name>
        <dbReference type="ChEBI" id="CHEBI:58228"/>
    </ligand>
</feature>
<evidence type="ECO:0000256" key="1">
    <source>
        <dbReference type="ARBA" id="ARBA00003822"/>
    </source>
</evidence>
<feature type="binding site" evidence="5">
    <location>
        <position position="165"/>
    </location>
    <ligand>
        <name>L-ornithine</name>
        <dbReference type="ChEBI" id="CHEBI:46911"/>
    </ligand>
</feature>
<feature type="binding site" evidence="5">
    <location>
        <begin position="55"/>
        <end position="58"/>
    </location>
    <ligand>
        <name>carbamoyl phosphate</name>
        <dbReference type="ChEBI" id="CHEBI:58228"/>
    </ligand>
</feature>
<feature type="binding site" evidence="5">
    <location>
        <begin position="233"/>
        <end position="234"/>
    </location>
    <ligand>
        <name>L-ornithine</name>
        <dbReference type="ChEBI" id="CHEBI:46911"/>
    </ligand>
</feature>
<name>A0A7V7QHZ9_9FIRM</name>
<dbReference type="GO" id="GO:0005737">
    <property type="term" value="C:cytoplasm"/>
    <property type="evidence" value="ECO:0007669"/>
    <property type="project" value="UniProtKB-SubCell"/>
</dbReference>
<dbReference type="Pfam" id="PF02729">
    <property type="entry name" value="OTCace_N"/>
    <property type="match status" value="1"/>
</dbReference>
<evidence type="ECO:0000313" key="9">
    <source>
        <dbReference type="EMBL" id="KAB1434302.1"/>
    </source>
</evidence>
<dbReference type="PRINTS" id="PR00100">
    <property type="entry name" value="AOTCASE"/>
</dbReference>
<reference evidence="9 10" key="1">
    <citation type="submission" date="2019-09" db="EMBL/GenBank/DDBJ databases">
        <authorList>
            <person name="Valk L.C."/>
        </authorList>
    </citation>
    <scope>NUCLEOTIDE SEQUENCE [LARGE SCALE GENOMIC DNA]</scope>
    <source>
        <strain evidence="9">GalUA</strain>
    </source>
</reference>
<dbReference type="NCBIfam" id="NF003286">
    <property type="entry name" value="PRK04284.1"/>
    <property type="match status" value="1"/>
</dbReference>
<dbReference type="PRINTS" id="PR00102">
    <property type="entry name" value="OTCASE"/>
</dbReference>
<reference evidence="9 10" key="2">
    <citation type="submission" date="2020-02" db="EMBL/GenBank/DDBJ databases">
        <title>Candidatus Galacturonibacter soehngenii shows hetero-acetogenic catabolism of galacturonic acid but lacks a canonical carbon monoxide dehydrogenase/acetyl-CoA synthase complex.</title>
        <authorList>
            <person name="Diender M."/>
            <person name="Stouten G.R."/>
            <person name="Petersen J.F."/>
            <person name="Nielsen P.H."/>
            <person name="Dueholm M.S."/>
            <person name="Pronk J.T."/>
            <person name="Van Loosdrecht M.C.M."/>
        </authorList>
    </citation>
    <scope>NUCLEOTIDE SEQUENCE [LARGE SCALE GENOMIC DNA]</scope>
    <source>
        <strain evidence="9">GalUA</strain>
    </source>
</reference>
<dbReference type="PROSITE" id="PS00097">
    <property type="entry name" value="CARBAMOYLTRANSFERASE"/>
    <property type="match status" value="1"/>
</dbReference>
<proteinExistence type="inferred from homology"/>
<comment type="function">
    <text evidence="1">Reversibly catalyzes the transfer of the carbamoyl group from carbamoyl phosphate (CP) to the N(epsilon) atom of ornithine (ORN) to produce L-citrulline.</text>
</comment>
<organism evidence="9 10">
    <name type="scientific">Candidatus Galacturonatibacter soehngenii</name>
    <dbReference type="NCBI Taxonomy" id="2307010"/>
    <lineage>
        <taxon>Bacteria</taxon>
        <taxon>Bacillati</taxon>
        <taxon>Bacillota</taxon>
        <taxon>Clostridia</taxon>
        <taxon>Lachnospirales</taxon>
        <taxon>Lachnospiraceae</taxon>
        <taxon>Candidatus Galacturonatibacter</taxon>
    </lineage>
</organism>
<dbReference type="PANTHER" id="PTHR45753">
    <property type="entry name" value="ORNITHINE CARBAMOYLTRANSFERASE, MITOCHONDRIAL"/>
    <property type="match status" value="1"/>
</dbReference>
<comment type="caution">
    <text evidence="9">The sequence shown here is derived from an EMBL/GenBank/DDBJ whole genome shotgun (WGS) entry which is preliminary data.</text>
</comment>
<keyword evidence="5" id="KW-0963">Cytoplasm</keyword>
<dbReference type="Proteomes" id="UP000461768">
    <property type="component" value="Unassembled WGS sequence"/>
</dbReference>
<dbReference type="EC" id="2.1.3.3" evidence="5 6"/>
<dbReference type="AlphaFoldDB" id="A0A7V7QHZ9"/>
<gene>
    <name evidence="9" type="primary">argF</name>
    <name evidence="9" type="ORF">F7O84_17580</name>
</gene>
<dbReference type="GO" id="GO:0019240">
    <property type="term" value="P:citrulline biosynthetic process"/>
    <property type="evidence" value="ECO:0007669"/>
    <property type="project" value="TreeGrafter"/>
</dbReference>
<evidence type="ECO:0000313" key="10">
    <source>
        <dbReference type="Proteomes" id="UP000461768"/>
    </source>
</evidence>
<comment type="similarity">
    <text evidence="2 5">Belongs to the aspartate/ornithine carbamoyltransferase superfamily. OTCase family.</text>
</comment>
<dbReference type="GO" id="GO:0016597">
    <property type="term" value="F:amino acid binding"/>
    <property type="evidence" value="ECO:0007669"/>
    <property type="project" value="InterPro"/>
</dbReference>
<dbReference type="HAMAP" id="MF_01109">
    <property type="entry name" value="OTCase"/>
    <property type="match status" value="1"/>
</dbReference>
<evidence type="ECO:0000256" key="6">
    <source>
        <dbReference type="NCBIfam" id="TIGR00658"/>
    </source>
</evidence>